<comment type="function">
    <text evidence="11">Site-specific tyrosine recombinase, which acts by catalyzing the cutting and rejoining of the recombining DNA molecules. The XerC-XerD complex is essential to convert dimers of the bacterial chromosome into monomers to permit their segregation at cell division. It also contributes to the segregational stability of plasmids.</text>
</comment>
<keyword evidence="10 11" id="KW-0131">Cell cycle</keyword>
<dbReference type="InterPro" id="IPR004107">
    <property type="entry name" value="Integrase_SAM-like_N"/>
</dbReference>
<dbReference type="PROSITE" id="PS51900">
    <property type="entry name" value="CB"/>
    <property type="match status" value="1"/>
</dbReference>
<evidence type="ECO:0000259" key="13">
    <source>
        <dbReference type="PROSITE" id="PS51898"/>
    </source>
</evidence>
<dbReference type="HAMAP" id="MF_01808">
    <property type="entry name" value="Recomb_XerC_XerD"/>
    <property type="match status" value="1"/>
</dbReference>
<gene>
    <name evidence="11 15" type="primary">xerC</name>
    <name evidence="15" type="ORF">IAD15_09875</name>
</gene>
<feature type="active site" evidence="11">
    <location>
        <position position="146"/>
    </location>
</feature>
<evidence type="ECO:0000256" key="12">
    <source>
        <dbReference type="NCBIfam" id="TIGR02224"/>
    </source>
</evidence>
<protein>
    <recommendedName>
        <fullName evidence="11 12">Tyrosine recombinase XerC</fullName>
    </recommendedName>
</protein>
<comment type="caution">
    <text evidence="15">The sequence shown here is derived from an EMBL/GenBank/DDBJ whole genome shotgun (WGS) entry which is preliminary data.</text>
</comment>
<dbReference type="NCBIfam" id="NF040815">
    <property type="entry name" value="recomb_XerA_Arch"/>
    <property type="match status" value="1"/>
</dbReference>
<evidence type="ECO:0000256" key="10">
    <source>
        <dbReference type="ARBA" id="ARBA00023306"/>
    </source>
</evidence>
<feature type="domain" description="Core-binding (CB)" evidence="14">
    <location>
        <begin position="1"/>
        <end position="85"/>
    </location>
</feature>
<dbReference type="InterPro" id="IPR002104">
    <property type="entry name" value="Integrase_catalytic"/>
</dbReference>
<comment type="similarity">
    <text evidence="3">Belongs to the 'phage' integrase family. XerD subfamily.</text>
</comment>
<dbReference type="GO" id="GO:0009037">
    <property type="term" value="F:tyrosine-based site-specific recombinase activity"/>
    <property type="evidence" value="ECO:0007669"/>
    <property type="project" value="UniProtKB-UniRule"/>
</dbReference>
<dbReference type="AlphaFoldDB" id="A0A9D1HPE3"/>
<dbReference type="PANTHER" id="PTHR30349:SF77">
    <property type="entry name" value="TYROSINE RECOMBINASE XERC"/>
    <property type="match status" value="1"/>
</dbReference>
<dbReference type="GO" id="GO:0005737">
    <property type="term" value="C:cytoplasm"/>
    <property type="evidence" value="ECO:0007669"/>
    <property type="project" value="UniProtKB-SubCell"/>
</dbReference>
<keyword evidence="7 11" id="KW-0229">DNA integration</keyword>
<evidence type="ECO:0000313" key="15">
    <source>
        <dbReference type="EMBL" id="HIU14360.1"/>
    </source>
</evidence>
<keyword evidence="8 11" id="KW-0238">DNA-binding</keyword>
<sequence length="304" mass="35239">MNEKIQAFLTVIAKQKRYSEHTVEAYRRDIEEFQAYLETEAIGDFDEVDYTMLRGFLSELYDRALEPSTIARKLSSLRSFYDYLLEEKLINDNPFLLIHAPKQKRQNPDFLYEDEVELLLDHIDTHTDLGIRNKAMLELMYASGLRASEVVELRLANLDLNACLVHVLGKGKKERLVPFHPYCQQWLMSYVTEARENIMLANGENHDVVFVNQRGKPLTTRGLRDILDRTSLKAGLGRHIHPHALRHTFASTLLDHGADIRFVQEMLGHASLSTTQIYTHISMEKLKQTYLQTHPLAKTEKEEE</sequence>
<evidence type="ECO:0000256" key="1">
    <source>
        <dbReference type="ARBA" id="ARBA00004496"/>
    </source>
</evidence>
<reference evidence="15" key="2">
    <citation type="journal article" date="2021" name="PeerJ">
        <title>Extensive microbial diversity within the chicken gut microbiome revealed by metagenomics and culture.</title>
        <authorList>
            <person name="Gilroy R."/>
            <person name="Ravi A."/>
            <person name="Getino M."/>
            <person name="Pursley I."/>
            <person name="Horton D.L."/>
            <person name="Alikhan N.F."/>
            <person name="Baker D."/>
            <person name="Gharbi K."/>
            <person name="Hall N."/>
            <person name="Watson M."/>
            <person name="Adriaenssens E.M."/>
            <person name="Foster-Nyarko E."/>
            <person name="Jarju S."/>
            <person name="Secka A."/>
            <person name="Antonio M."/>
            <person name="Oren A."/>
            <person name="Chaudhuri R.R."/>
            <person name="La Ragione R."/>
            <person name="Hildebrand F."/>
            <person name="Pallen M.J."/>
        </authorList>
    </citation>
    <scope>NUCLEOTIDE SEQUENCE</scope>
    <source>
        <strain evidence="15">CHK195-11698</strain>
    </source>
</reference>
<evidence type="ECO:0000313" key="16">
    <source>
        <dbReference type="Proteomes" id="UP000824175"/>
    </source>
</evidence>
<keyword evidence="9 11" id="KW-0233">DNA recombination</keyword>
<dbReference type="GO" id="GO:0003677">
    <property type="term" value="F:DNA binding"/>
    <property type="evidence" value="ECO:0007669"/>
    <property type="project" value="UniProtKB-UniRule"/>
</dbReference>
<evidence type="ECO:0000256" key="7">
    <source>
        <dbReference type="ARBA" id="ARBA00022908"/>
    </source>
</evidence>
<name>A0A9D1HPE3_9FIRM</name>
<evidence type="ECO:0000259" key="14">
    <source>
        <dbReference type="PROSITE" id="PS51900"/>
    </source>
</evidence>
<dbReference type="EMBL" id="DVMJ01000085">
    <property type="protein sequence ID" value="HIU14360.1"/>
    <property type="molecule type" value="Genomic_DNA"/>
</dbReference>
<dbReference type="GO" id="GO:0051301">
    <property type="term" value="P:cell division"/>
    <property type="evidence" value="ECO:0007669"/>
    <property type="project" value="UniProtKB-UniRule"/>
</dbReference>
<dbReference type="PANTHER" id="PTHR30349">
    <property type="entry name" value="PHAGE INTEGRASE-RELATED"/>
    <property type="match status" value="1"/>
</dbReference>
<evidence type="ECO:0000256" key="9">
    <source>
        <dbReference type="ARBA" id="ARBA00023172"/>
    </source>
</evidence>
<dbReference type="Pfam" id="PF00589">
    <property type="entry name" value="Phage_integrase"/>
    <property type="match status" value="1"/>
</dbReference>
<dbReference type="Proteomes" id="UP000824175">
    <property type="component" value="Unassembled WGS sequence"/>
</dbReference>
<evidence type="ECO:0000256" key="8">
    <source>
        <dbReference type="ARBA" id="ARBA00023125"/>
    </source>
</evidence>
<reference evidence="15" key="1">
    <citation type="submission" date="2020-10" db="EMBL/GenBank/DDBJ databases">
        <authorList>
            <person name="Gilroy R."/>
        </authorList>
    </citation>
    <scope>NUCLEOTIDE SEQUENCE</scope>
    <source>
        <strain evidence="15">CHK195-11698</strain>
    </source>
</reference>
<feature type="domain" description="Tyr recombinase" evidence="13">
    <location>
        <begin position="106"/>
        <end position="291"/>
    </location>
</feature>
<dbReference type="InterPro" id="IPR050090">
    <property type="entry name" value="Tyrosine_recombinase_XerCD"/>
</dbReference>
<feature type="active site" evidence="11">
    <location>
        <position position="243"/>
    </location>
</feature>
<dbReference type="SUPFAM" id="SSF56349">
    <property type="entry name" value="DNA breaking-rejoining enzymes"/>
    <property type="match status" value="1"/>
</dbReference>
<dbReference type="NCBIfam" id="NF001399">
    <property type="entry name" value="PRK00283.1"/>
    <property type="match status" value="1"/>
</dbReference>
<dbReference type="InterPro" id="IPR010998">
    <property type="entry name" value="Integrase_recombinase_N"/>
</dbReference>
<comment type="subunit">
    <text evidence="11">Forms a cyclic heterotetrameric complex composed of two molecules of XerC and two molecules of XerD.</text>
</comment>
<feature type="active site" evidence="11">
    <location>
        <position position="269"/>
    </location>
</feature>
<dbReference type="InterPro" id="IPR013762">
    <property type="entry name" value="Integrase-like_cat_sf"/>
</dbReference>
<evidence type="ECO:0000256" key="4">
    <source>
        <dbReference type="ARBA" id="ARBA00022490"/>
    </source>
</evidence>
<dbReference type="Pfam" id="PF02899">
    <property type="entry name" value="Phage_int_SAM_1"/>
    <property type="match status" value="1"/>
</dbReference>
<feature type="active site" evidence="11">
    <location>
        <position position="246"/>
    </location>
</feature>
<evidence type="ECO:0000256" key="2">
    <source>
        <dbReference type="ARBA" id="ARBA00006657"/>
    </source>
</evidence>
<dbReference type="GO" id="GO:0006313">
    <property type="term" value="P:DNA transposition"/>
    <property type="evidence" value="ECO:0007669"/>
    <property type="project" value="UniProtKB-UniRule"/>
</dbReference>
<evidence type="ECO:0000256" key="5">
    <source>
        <dbReference type="ARBA" id="ARBA00022618"/>
    </source>
</evidence>
<dbReference type="Gene3D" id="1.10.443.10">
    <property type="entry name" value="Intergrase catalytic core"/>
    <property type="match status" value="1"/>
</dbReference>
<evidence type="ECO:0000256" key="11">
    <source>
        <dbReference type="HAMAP-Rule" id="MF_01808"/>
    </source>
</evidence>
<evidence type="ECO:0000256" key="6">
    <source>
        <dbReference type="ARBA" id="ARBA00022829"/>
    </source>
</evidence>
<dbReference type="PROSITE" id="PS51898">
    <property type="entry name" value="TYR_RECOMBINASE"/>
    <property type="match status" value="1"/>
</dbReference>
<dbReference type="InterPro" id="IPR011010">
    <property type="entry name" value="DNA_brk_join_enz"/>
</dbReference>
<feature type="active site" description="O-(3'-phospho-DNA)-tyrosine intermediate" evidence="11">
    <location>
        <position position="278"/>
    </location>
</feature>
<dbReference type="GO" id="GO:0007059">
    <property type="term" value="P:chromosome segregation"/>
    <property type="evidence" value="ECO:0007669"/>
    <property type="project" value="UniProtKB-UniRule"/>
</dbReference>
<dbReference type="NCBIfam" id="TIGR02225">
    <property type="entry name" value="recomb_XerD"/>
    <property type="match status" value="1"/>
</dbReference>
<accession>A0A9D1HPE3</accession>
<organism evidence="15 16">
    <name type="scientific">Candidatus Fimiplasma intestinipullorum</name>
    <dbReference type="NCBI Taxonomy" id="2840825"/>
    <lineage>
        <taxon>Bacteria</taxon>
        <taxon>Bacillati</taxon>
        <taxon>Bacillota</taxon>
        <taxon>Clostridia</taxon>
        <taxon>Eubacteriales</taxon>
        <taxon>Candidatus Fimiplasma</taxon>
    </lineage>
</organism>
<comment type="subcellular location">
    <subcellularLocation>
        <location evidence="1 11">Cytoplasm</location>
    </subcellularLocation>
</comment>
<proteinExistence type="inferred from homology"/>
<comment type="similarity">
    <text evidence="2 11">Belongs to the 'phage' integrase family. XerC subfamily.</text>
</comment>
<evidence type="ECO:0000256" key="3">
    <source>
        <dbReference type="ARBA" id="ARBA00010450"/>
    </source>
</evidence>
<keyword evidence="6 11" id="KW-0159">Chromosome partition</keyword>
<dbReference type="InterPro" id="IPR023009">
    <property type="entry name" value="Tyrosine_recombinase_XerC/XerD"/>
</dbReference>
<dbReference type="Gene3D" id="1.10.150.130">
    <property type="match status" value="1"/>
</dbReference>
<feature type="active site" evidence="11">
    <location>
        <position position="170"/>
    </location>
</feature>
<keyword evidence="4 11" id="KW-0963">Cytoplasm</keyword>
<dbReference type="InterPro" id="IPR011932">
    <property type="entry name" value="Recomb_XerD"/>
</dbReference>
<dbReference type="InterPro" id="IPR011931">
    <property type="entry name" value="Recomb_XerC"/>
</dbReference>
<dbReference type="InterPro" id="IPR044068">
    <property type="entry name" value="CB"/>
</dbReference>
<dbReference type="CDD" id="cd00798">
    <property type="entry name" value="INT_XerDC_C"/>
    <property type="match status" value="1"/>
</dbReference>
<dbReference type="NCBIfam" id="TIGR02224">
    <property type="entry name" value="recomb_XerC"/>
    <property type="match status" value="1"/>
</dbReference>
<keyword evidence="5 11" id="KW-0132">Cell division</keyword>